<dbReference type="HAMAP" id="MF_02225">
    <property type="entry name" value="CoaBC"/>
    <property type="match status" value="1"/>
</dbReference>
<dbReference type="InterPro" id="IPR003382">
    <property type="entry name" value="Flavoprotein"/>
</dbReference>
<evidence type="ECO:0000256" key="3">
    <source>
        <dbReference type="HAMAP-Rule" id="MF_02225"/>
    </source>
</evidence>
<keyword evidence="2 3" id="KW-0456">Lyase</keyword>
<feature type="domain" description="Flavoprotein" evidence="5">
    <location>
        <begin position="5"/>
        <end position="178"/>
    </location>
</feature>
<dbReference type="GO" id="GO:0071513">
    <property type="term" value="C:phosphopantothenoylcysteine decarboxylase complex"/>
    <property type="evidence" value="ECO:0007669"/>
    <property type="project" value="TreeGrafter"/>
</dbReference>
<dbReference type="NCBIfam" id="TIGR00521">
    <property type="entry name" value="coaBC_dfp"/>
    <property type="match status" value="1"/>
</dbReference>
<comment type="similarity">
    <text evidence="3 4">In the N-terminal section; belongs to the HFCD (homo-oligomeric flavin containing Cys decarboxylase) superfamily.</text>
</comment>
<evidence type="ECO:0000259" key="5">
    <source>
        <dbReference type="Pfam" id="PF02441"/>
    </source>
</evidence>
<evidence type="ECO:0000259" key="6">
    <source>
        <dbReference type="Pfam" id="PF04127"/>
    </source>
</evidence>
<feature type="binding site" evidence="3">
    <location>
        <position position="340"/>
    </location>
    <ligand>
        <name>CTP</name>
        <dbReference type="ChEBI" id="CHEBI:37563"/>
    </ligand>
</feature>
<proteinExistence type="inferred from homology"/>
<comment type="pathway">
    <text evidence="3 4">Cofactor biosynthesis; coenzyme A biosynthesis; CoA from (R)-pantothenate: step 2/5.</text>
</comment>
<dbReference type="InterPro" id="IPR035929">
    <property type="entry name" value="CoaB-like_sf"/>
</dbReference>
<keyword evidence="3 4" id="KW-0288">FMN</keyword>
<dbReference type="AlphaFoldDB" id="A0A2B9E1F8"/>
<dbReference type="SUPFAM" id="SSF52507">
    <property type="entry name" value="Homo-oligomeric flavin-containing Cys decarboxylases, HFCD"/>
    <property type="match status" value="1"/>
</dbReference>
<feature type="domain" description="DNA/pantothenate metabolism flavoprotein C-terminal" evidence="6">
    <location>
        <begin position="185"/>
        <end position="393"/>
    </location>
</feature>
<sequence length="401" mass="43938">MLKGKKILLCVTGGIAVFKAAALTSKLTQAGAIVKVMMSESAMKFVTPLTFQALSRHDVYTDTFDEKDSAVIAHIDLADWADVVLVAPATANCIGKLAGGIADDMITTTLLATTASVWIAPAMNVHMYENKIVQKNMMTLKTLGYTFIEPGEGFLACGYVAKGRLEEPEVIIGRLEEAFSEQKPLQGKRILITAGPTREKIDPVRFMTNFSSGKMGYAIAEVAASLGADVILVSGPTALESPLHVTTIQVESAQDMLEAVLQHYQNVDVVIKTAAVADYRPKYVHDHKMKKKNGDAVIELERTVDILKTLGEKKDRQLLIGFAAETTNIEEYATRKLREKNANMIVANDVKAQGAGFGTDTNIVTMYRKDGKIIELPLLMKKEVAREILKQIEMMLEDDRV</sequence>
<organism evidence="7 8">
    <name type="scientific">Bacillus cereus</name>
    <dbReference type="NCBI Taxonomy" id="1396"/>
    <lineage>
        <taxon>Bacteria</taxon>
        <taxon>Bacillati</taxon>
        <taxon>Bacillota</taxon>
        <taxon>Bacilli</taxon>
        <taxon>Bacillales</taxon>
        <taxon>Bacillaceae</taxon>
        <taxon>Bacillus</taxon>
        <taxon>Bacillus cereus group</taxon>
    </lineage>
</organism>
<comment type="caution">
    <text evidence="7">The sequence shown here is derived from an EMBL/GenBank/DDBJ whole genome shotgun (WGS) entry which is preliminary data.</text>
</comment>
<feature type="binding site" evidence="3">
    <location>
        <position position="288"/>
    </location>
    <ligand>
        <name>CTP</name>
        <dbReference type="ChEBI" id="CHEBI:37563"/>
    </ligand>
</feature>
<dbReference type="GO" id="GO:0015941">
    <property type="term" value="P:pantothenate catabolic process"/>
    <property type="evidence" value="ECO:0007669"/>
    <property type="project" value="InterPro"/>
</dbReference>
<evidence type="ECO:0000313" key="8">
    <source>
        <dbReference type="Proteomes" id="UP000222054"/>
    </source>
</evidence>
<dbReference type="EC" id="6.3.2.5" evidence="3"/>
<dbReference type="GO" id="GO:0004633">
    <property type="term" value="F:phosphopantothenoylcysteine decarboxylase activity"/>
    <property type="evidence" value="ECO:0007669"/>
    <property type="project" value="UniProtKB-UniRule"/>
</dbReference>
<comment type="catalytic activity">
    <reaction evidence="3 4">
        <text>(R)-4'-phosphopantothenate + L-cysteine + CTP = N-[(R)-4-phosphopantothenoyl]-L-cysteine + CMP + diphosphate + H(+)</text>
        <dbReference type="Rhea" id="RHEA:19397"/>
        <dbReference type="ChEBI" id="CHEBI:10986"/>
        <dbReference type="ChEBI" id="CHEBI:15378"/>
        <dbReference type="ChEBI" id="CHEBI:33019"/>
        <dbReference type="ChEBI" id="CHEBI:35235"/>
        <dbReference type="ChEBI" id="CHEBI:37563"/>
        <dbReference type="ChEBI" id="CHEBI:59458"/>
        <dbReference type="ChEBI" id="CHEBI:60377"/>
        <dbReference type="EC" id="6.3.2.5"/>
    </reaction>
</comment>
<reference evidence="7 8" key="1">
    <citation type="submission" date="2017-09" db="EMBL/GenBank/DDBJ databases">
        <title>Large-scale bioinformatics analysis of Bacillus genomes uncovers conserved roles of natural products in bacterial physiology.</title>
        <authorList>
            <consortium name="Agbiome Team Llc"/>
            <person name="Bleich R.M."/>
            <person name="Grubbs K.J."/>
            <person name="Santa Maria K.C."/>
            <person name="Allen S.E."/>
            <person name="Farag S."/>
            <person name="Shank E.A."/>
            <person name="Bowers A."/>
        </authorList>
    </citation>
    <scope>NUCLEOTIDE SEQUENCE [LARGE SCALE GENOMIC DNA]</scope>
    <source>
        <strain evidence="7 8">AFS053130</strain>
    </source>
</reference>
<gene>
    <name evidence="3 7" type="primary">coaBC</name>
    <name evidence="7" type="ORF">CN958_14550</name>
</gene>
<keyword evidence="1 3" id="KW-0210">Decarboxylase</keyword>
<comment type="similarity">
    <text evidence="3 4">In the C-terminal section; belongs to the PPC synthetase family.</text>
</comment>
<keyword evidence="3 4" id="KW-0436">Ligase</keyword>
<dbReference type="PANTHER" id="PTHR14359:SF6">
    <property type="entry name" value="PHOSPHOPANTOTHENOYLCYSTEINE DECARBOXYLASE"/>
    <property type="match status" value="1"/>
</dbReference>
<keyword evidence="3 4" id="KW-0285">Flavoprotein</keyword>
<feature type="region of interest" description="Phosphopantothenoylcysteine decarboxylase" evidence="3">
    <location>
        <begin position="1"/>
        <end position="189"/>
    </location>
</feature>
<keyword evidence="3" id="KW-0479">Metal-binding</keyword>
<evidence type="ECO:0000256" key="2">
    <source>
        <dbReference type="ARBA" id="ARBA00023239"/>
    </source>
</evidence>
<dbReference type="SUPFAM" id="SSF102645">
    <property type="entry name" value="CoaB-like"/>
    <property type="match status" value="1"/>
</dbReference>
<dbReference type="EC" id="4.1.1.36" evidence="3"/>
<feature type="region of interest" description="Phosphopantothenate--cysteine ligase" evidence="3">
    <location>
        <begin position="190"/>
        <end position="401"/>
    </location>
</feature>
<evidence type="ECO:0000313" key="7">
    <source>
        <dbReference type="EMBL" id="PGM93149.1"/>
    </source>
</evidence>
<dbReference type="Pfam" id="PF04127">
    <property type="entry name" value="DFP"/>
    <property type="match status" value="1"/>
</dbReference>
<keyword evidence="3" id="KW-0460">Magnesium</keyword>
<comment type="pathway">
    <text evidence="3 4">Cofactor biosynthesis; coenzyme A biosynthesis; CoA from (R)-pantothenate: step 3/5.</text>
</comment>
<feature type="binding site" evidence="3">
    <location>
        <position position="322"/>
    </location>
    <ligand>
        <name>CTP</name>
        <dbReference type="ChEBI" id="CHEBI:37563"/>
    </ligand>
</feature>
<dbReference type="GO" id="GO:0046872">
    <property type="term" value="F:metal ion binding"/>
    <property type="evidence" value="ECO:0007669"/>
    <property type="project" value="UniProtKB-KW"/>
</dbReference>
<accession>A0A2B9E1F8</accession>
<dbReference type="UniPathway" id="UPA00241">
    <property type="reaction ID" value="UER00353"/>
</dbReference>
<dbReference type="Pfam" id="PF02441">
    <property type="entry name" value="Flavoprotein"/>
    <property type="match status" value="1"/>
</dbReference>
<protein>
    <recommendedName>
        <fullName evidence="3">Coenzyme A biosynthesis bifunctional protein CoaBC</fullName>
    </recommendedName>
    <alternativeName>
        <fullName evidence="3">DNA/pantothenate metabolism flavoprotein</fullName>
    </alternativeName>
    <alternativeName>
        <fullName evidence="3">Phosphopantothenoylcysteine synthetase/decarboxylase</fullName>
        <shortName evidence="3">PPCS-PPCDC</shortName>
    </alternativeName>
    <domain>
        <recommendedName>
            <fullName evidence="3">Phosphopantothenoylcysteine decarboxylase</fullName>
            <shortName evidence="3">PPC decarboxylase</shortName>
            <shortName evidence="3">PPC-DC</shortName>
            <ecNumber evidence="3">4.1.1.36</ecNumber>
        </recommendedName>
        <alternativeName>
            <fullName evidence="3">CoaC</fullName>
        </alternativeName>
    </domain>
    <domain>
        <recommendedName>
            <fullName evidence="3">Phosphopantothenate--cysteine ligase</fullName>
            <ecNumber evidence="3">6.3.2.5</ecNumber>
        </recommendedName>
        <alternativeName>
            <fullName evidence="3">CoaB</fullName>
        </alternativeName>
        <alternativeName>
            <fullName evidence="3">Phosphopantothenoylcysteine synthetase</fullName>
            <shortName evidence="3">PPC synthetase</shortName>
            <shortName evidence="3">PPC-S</shortName>
        </alternativeName>
    </domain>
</protein>
<comment type="cofactor">
    <cofactor evidence="3">
        <name>Mg(2+)</name>
        <dbReference type="ChEBI" id="CHEBI:18420"/>
    </cofactor>
</comment>
<comment type="catalytic activity">
    <reaction evidence="3 4">
        <text>N-[(R)-4-phosphopantothenoyl]-L-cysteine + H(+) = (R)-4'-phosphopantetheine + CO2</text>
        <dbReference type="Rhea" id="RHEA:16793"/>
        <dbReference type="ChEBI" id="CHEBI:15378"/>
        <dbReference type="ChEBI" id="CHEBI:16526"/>
        <dbReference type="ChEBI" id="CHEBI:59458"/>
        <dbReference type="ChEBI" id="CHEBI:61723"/>
        <dbReference type="EC" id="4.1.1.36"/>
    </reaction>
</comment>
<comment type="function">
    <text evidence="4">Catalyzes two steps in the biosynthesis of coenzyme A. In the first step cysteine is conjugated to 4'-phosphopantothenate to form 4-phosphopantothenoylcysteine, in the latter compound is decarboxylated to form 4'-phosphopantotheine.</text>
</comment>
<dbReference type="PANTHER" id="PTHR14359">
    <property type="entry name" value="HOMO-OLIGOMERIC FLAVIN CONTAINING CYS DECARBOXYLASE FAMILY"/>
    <property type="match status" value="1"/>
</dbReference>
<dbReference type="GO" id="GO:0004632">
    <property type="term" value="F:phosphopantothenate--cysteine ligase activity"/>
    <property type="evidence" value="ECO:0007669"/>
    <property type="project" value="UniProtKB-UniRule"/>
</dbReference>
<feature type="active site" description="Proton donor" evidence="3">
    <location>
        <position position="157"/>
    </location>
</feature>
<dbReference type="InterPro" id="IPR036551">
    <property type="entry name" value="Flavin_trans-like"/>
</dbReference>
<evidence type="ECO:0000256" key="1">
    <source>
        <dbReference type="ARBA" id="ARBA00022793"/>
    </source>
</evidence>
<evidence type="ECO:0000256" key="4">
    <source>
        <dbReference type="RuleBase" id="RU364078"/>
    </source>
</evidence>
<dbReference type="Gene3D" id="3.40.50.10300">
    <property type="entry name" value="CoaB-like"/>
    <property type="match status" value="1"/>
</dbReference>
<dbReference type="Proteomes" id="UP000222054">
    <property type="component" value="Unassembled WGS sequence"/>
</dbReference>
<dbReference type="GO" id="GO:0015937">
    <property type="term" value="P:coenzyme A biosynthetic process"/>
    <property type="evidence" value="ECO:0007669"/>
    <property type="project" value="UniProtKB-UniRule"/>
</dbReference>
<keyword evidence="3" id="KW-0511">Multifunctional enzyme</keyword>
<comment type="cofactor">
    <cofactor evidence="3">
        <name>FMN</name>
        <dbReference type="ChEBI" id="CHEBI:58210"/>
    </cofactor>
    <text evidence="3">Binds 1 FMN per subunit.</text>
</comment>
<dbReference type="EMBL" id="NUHO01000050">
    <property type="protein sequence ID" value="PGM93149.1"/>
    <property type="molecule type" value="Genomic_DNA"/>
</dbReference>
<comment type="function">
    <text evidence="3">Catalyzes two sequential steps in the biosynthesis of coenzyme A. In the first step cysteine is conjugated to 4'-phosphopantothenate to form 4-phosphopantothenoylcysteine. In the second step the latter compound is decarboxylated to form 4'-phosphopantotheine.</text>
</comment>
<feature type="binding site" evidence="3">
    <location>
        <position position="336"/>
    </location>
    <ligand>
        <name>CTP</name>
        <dbReference type="ChEBI" id="CHEBI:37563"/>
    </ligand>
</feature>
<name>A0A2B9E1F8_BACCE</name>
<dbReference type="InterPro" id="IPR005252">
    <property type="entry name" value="CoaBC"/>
</dbReference>
<comment type="caution">
    <text evidence="3">Lacks conserved residue(s) required for the propagation of feature annotation.</text>
</comment>
<dbReference type="RefSeq" id="WP_098777350.1">
    <property type="nucleotide sequence ID" value="NZ_NUHO01000050.1"/>
</dbReference>
<dbReference type="InterPro" id="IPR007085">
    <property type="entry name" value="DNA/pantothenate-metab_flavo_C"/>
</dbReference>
<feature type="binding site" evidence="3">
    <location>
        <position position="278"/>
    </location>
    <ligand>
        <name>CTP</name>
        <dbReference type="ChEBI" id="CHEBI:37563"/>
    </ligand>
</feature>
<dbReference type="GO" id="GO:0010181">
    <property type="term" value="F:FMN binding"/>
    <property type="evidence" value="ECO:0007669"/>
    <property type="project" value="UniProtKB-UniRule"/>
</dbReference>
<dbReference type="Gene3D" id="3.40.50.1950">
    <property type="entry name" value="Flavin prenyltransferase-like"/>
    <property type="match status" value="1"/>
</dbReference>